<keyword evidence="1" id="KW-0472">Membrane</keyword>
<dbReference type="RefSeq" id="WP_105533095.1">
    <property type="nucleotide sequence ID" value="NZ_PUGF01000017.1"/>
</dbReference>
<protein>
    <recommendedName>
        <fullName evidence="4">ABC-2 family transporter protein</fullName>
    </recommendedName>
</protein>
<accession>A0A2S9GW96</accession>
<feature type="transmembrane region" description="Helical" evidence="1">
    <location>
        <begin position="297"/>
        <end position="317"/>
    </location>
</feature>
<evidence type="ECO:0008006" key="4">
    <source>
        <dbReference type="Google" id="ProtNLM"/>
    </source>
</evidence>
<feature type="transmembrane region" description="Helical" evidence="1">
    <location>
        <begin position="129"/>
        <end position="149"/>
    </location>
</feature>
<dbReference type="Proteomes" id="UP000237839">
    <property type="component" value="Unassembled WGS sequence"/>
</dbReference>
<dbReference type="EMBL" id="PUGF01000017">
    <property type="protein sequence ID" value="PRC92005.1"/>
    <property type="molecule type" value="Genomic_DNA"/>
</dbReference>
<dbReference type="OrthoDB" id="118685at2"/>
<feature type="transmembrane region" description="Helical" evidence="1">
    <location>
        <begin position="188"/>
        <end position="211"/>
    </location>
</feature>
<dbReference type="AlphaFoldDB" id="A0A2S9GW96"/>
<evidence type="ECO:0000256" key="1">
    <source>
        <dbReference type="SAM" id="Phobius"/>
    </source>
</evidence>
<sequence>MKTMKWLIRREFWEHKGSFFWAPLIVAAIMSVFILGIVSLGVSADNIRGTYGEVNDTQVSMSTLAAQVSDAQKAQLANTMANAYMFVTAPLFIVLSFIVFFYCLSSLYEERRDRSILFWKSLPVSDGMTVLSKLMMAAGVAPLITIAVATVTSLLVLLMFCAALAFKGINVFGLLLSTPALYAAPFQLLGMLPIYLLWALPTIGWLLMVSAWARSKVFLWAVGVPCLSMALLVWAERLFNFQWNIVWYAKNIVARLLLGVIPGGWVSLVDLGNAQIITQHRSGVEMSGIFTQSWATLAYPELWIGVAAGVAMIYVAIRLRRWRE</sequence>
<organism evidence="2 3">
    <name type="scientific">Solimicrobium silvestre</name>
    <dbReference type="NCBI Taxonomy" id="2099400"/>
    <lineage>
        <taxon>Bacteria</taxon>
        <taxon>Pseudomonadati</taxon>
        <taxon>Pseudomonadota</taxon>
        <taxon>Betaproteobacteria</taxon>
        <taxon>Burkholderiales</taxon>
        <taxon>Oxalobacteraceae</taxon>
        <taxon>Solimicrobium</taxon>
    </lineage>
</organism>
<feature type="transmembrane region" description="Helical" evidence="1">
    <location>
        <begin position="83"/>
        <end position="108"/>
    </location>
</feature>
<evidence type="ECO:0000313" key="2">
    <source>
        <dbReference type="EMBL" id="PRC92005.1"/>
    </source>
</evidence>
<feature type="transmembrane region" description="Helical" evidence="1">
    <location>
        <begin position="20"/>
        <end position="42"/>
    </location>
</feature>
<reference evidence="2 3" key="1">
    <citation type="submission" date="2018-02" db="EMBL/GenBank/DDBJ databases">
        <title>Solimicrobium silvestre gen. nov., sp. nov., isolated from alpine forest soil.</title>
        <authorList>
            <person name="Margesin R."/>
            <person name="Albuquerque L."/>
            <person name="Zhang D.-C."/>
            <person name="Froufe H.J.C."/>
            <person name="Severino R."/>
            <person name="Roxo I."/>
            <person name="Egas C."/>
            <person name="Da Costa M.S."/>
        </authorList>
    </citation>
    <scope>NUCLEOTIDE SEQUENCE [LARGE SCALE GENOMIC DNA]</scope>
    <source>
        <strain evidence="2 3">S20-91</strain>
    </source>
</reference>
<gene>
    <name evidence="2" type="ORF">S2091_3347</name>
</gene>
<keyword evidence="1" id="KW-1133">Transmembrane helix</keyword>
<feature type="transmembrane region" description="Helical" evidence="1">
    <location>
        <begin position="217"/>
        <end position="235"/>
    </location>
</feature>
<comment type="caution">
    <text evidence="2">The sequence shown here is derived from an EMBL/GenBank/DDBJ whole genome shotgun (WGS) entry which is preliminary data.</text>
</comment>
<proteinExistence type="predicted"/>
<keyword evidence="1" id="KW-0812">Transmembrane</keyword>
<feature type="transmembrane region" description="Helical" evidence="1">
    <location>
        <begin position="256"/>
        <end position="277"/>
    </location>
</feature>
<evidence type="ECO:0000313" key="3">
    <source>
        <dbReference type="Proteomes" id="UP000237839"/>
    </source>
</evidence>
<feature type="transmembrane region" description="Helical" evidence="1">
    <location>
        <begin position="155"/>
        <end position="176"/>
    </location>
</feature>
<keyword evidence="3" id="KW-1185">Reference proteome</keyword>
<name>A0A2S9GW96_9BURK</name>